<dbReference type="EMBL" id="JASPKZ010009805">
    <property type="protein sequence ID" value="KAJ9576204.1"/>
    <property type="molecule type" value="Genomic_DNA"/>
</dbReference>
<evidence type="ECO:0000256" key="1">
    <source>
        <dbReference type="ARBA" id="ARBA00004123"/>
    </source>
</evidence>
<dbReference type="InterPro" id="IPR012677">
    <property type="entry name" value="Nucleotide-bd_a/b_plait_sf"/>
</dbReference>
<dbReference type="Pfam" id="PF05391">
    <property type="entry name" value="Lsm_interact"/>
    <property type="match status" value="1"/>
</dbReference>
<dbReference type="AlphaFoldDB" id="A0AAD7Z929"/>
<evidence type="ECO:0000256" key="4">
    <source>
        <dbReference type="ARBA" id="ARBA00022884"/>
    </source>
</evidence>
<accession>A0AAD7Z929</accession>
<feature type="compositionally biased region" description="Basic and acidic residues" evidence="8">
    <location>
        <begin position="639"/>
        <end position="649"/>
    </location>
</feature>
<evidence type="ECO:0000256" key="6">
    <source>
        <dbReference type="ARBA" id="ARBA00023242"/>
    </source>
</evidence>
<organism evidence="10 11">
    <name type="scientific">Diploptera punctata</name>
    <name type="common">Pacific beetle cockroach</name>
    <dbReference type="NCBI Taxonomy" id="6984"/>
    <lineage>
        <taxon>Eukaryota</taxon>
        <taxon>Metazoa</taxon>
        <taxon>Ecdysozoa</taxon>
        <taxon>Arthropoda</taxon>
        <taxon>Hexapoda</taxon>
        <taxon>Insecta</taxon>
        <taxon>Pterygota</taxon>
        <taxon>Neoptera</taxon>
        <taxon>Polyneoptera</taxon>
        <taxon>Dictyoptera</taxon>
        <taxon>Blattodea</taxon>
        <taxon>Blaberoidea</taxon>
        <taxon>Blaberidae</taxon>
        <taxon>Diplopterinae</taxon>
        <taxon>Diploptera</taxon>
    </lineage>
</organism>
<dbReference type="SUPFAM" id="SSF54928">
    <property type="entry name" value="RNA-binding domain, RBD"/>
    <property type="match status" value="2"/>
</dbReference>
<dbReference type="InterPro" id="IPR003107">
    <property type="entry name" value="HAT"/>
</dbReference>
<feature type="compositionally biased region" description="Basic and acidic residues" evidence="8">
    <location>
        <begin position="622"/>
        <end position="632"/>
    </location>
</feature>
<comment type="subcellular location">
    <subcellularLocation>
        <location evidence="1">Nucleus</location>
    </subcellularLocation>
</comment>
<comment type="caution">
    <text evidence="10">The sequence shown here is derived from an EMBL/GenBank/DDBJ whole genome shotgun (WGS) entry which is preliminary data.</text>
</comment>
<keyword evidence="3" id="KW-0677">Repeat</keyword>
<evidence type="ECO:0000256" key="2">
    <source>
        <dbReference type="ARBA" id="ARBA00022664"/>
    </source>
</evidence>
<dbReference type="Pfam" id="PF00076">
    <property type="entry name" value="RRM_1"/>
    <property type="match status" value="2"/>
</dbReference>
<evidence type="ECO:0000256" key="3">
    <source>
        <dbReference type="ARBA" id="ARBA00022737"/>
    </source>
</evidence>
<feature type="compositionally biased region" description="Basic and acidic residues" evidence="8">
    <location>
        <begin position="552"/>
        <end position="588"/>
    </location>
</feature>
<dbReference type="GO" id="GO:0008380">
    <property type="term" value="P:RNA splicing"/>
    <property type="evidence" value="ECO:0007669"/>
    <property type="project" value="UniProtKB-KW"/>
</dbReference>
<dbReference type="FunFam" id="1.25.40.10:FF:000098">
    <property type="entry name" value="Squamous cell carcinoma antigen recognized by T-cells 3"/>
    <property type="match status" value="1"/>
</dbReference>
<feature type="compositionally biased region" description="Low complexity" evidence="8">
    <location>
        <begin position="880"/>
        <end position="898"/>
    </location>
</feature>
<evidence type="ECO:0000259" key="9">
    <source>
        <dbReference type="PROSITE" id="PS50102"/>
    </source>
</evidence>
<evidence type="ECO:0000256" key="5">
    <source>
        <dbReference type="ARBA" id="ARBA00023187"/>
    </source>
</evidence>
<dbReference type="PANTHER" id="PTHR17204">
    <property type="entry name" value="PRE-MRNA PROCESSING PROTEIN PRP39-RELATED"/>
    <property type="match status" value="1"/>
</dbReference>
<dbReference type="PANTHER" id="PTHR17204:SF25">
    <property type="entry name" value="RRM DOMAIN-CONTAINING PROTEIN"/>
    <property type="match status" value="1"/>
</dbReference>
<feature type="region of interest" description="Disordered" evidence="8">
    <location>
        <begin position="825"/>
        <end position="927"/>
    </location>
</feature>
<dbReference type="Gene3D" id="3.30.70.330">
    <property type="match status" value="2"/>
</dbReference>
<feature type="region of interest" description="Disordered" evidence="8">
    <location>
        <begin position="552"/>
        <end position="659"/>
    </location>
</feature>
<name>A0AAD7Z929_DIPPU</name>
<feature type="domain" description="RRM" evidence="9">
    <location>
        <begin position="662"/>
        <end position="733"/>
    </location>
</feature>
<dbReference type="CDD" id="cd12392">
    <property type="entry name" value="RRM2_SART3"/>
    <property type="match status" value="1"/>
</dbReference>
<evidence type="ECO:0000256" key="7">
    <source>
        <dbReference type="PROSITE-ProRule" id="PRU00176"/>
    </source>
</evidence>
<proteinExistence type="predicted"/>
<dbReference type="InterPro" id="IPR011990">
    <property type="entry name" value="TPR-like_helical_dom_sf"/>
</dbReference>
<keyword evidence="4 7" id="KW-0694">RNA-binding</keyword>
<sequence>MSAGEEFESNKMKMEIDDISDKEHDSDKSSDSEDESSDAMSVNDEELEKEAANLEKKIEDNPYDYNAYVELIKQLQKMTELERLRKVRENMSKHFPLTSELWMSWLKEEINLAASDTERKSVIQLFDRAVQDYLSVELWLEYAQFSIGNMGLQDGVKTVRDTFERSLTAGGLHVAKGAILWEAYREFENVMLGMLQAKSEADMSDAQREELNAQKKRLVTLFRRQLACPLLDMEKTYQEFNEWLNEEPNRKEGVDIKNIESGFKKALLRLSKILPFEEKLLSTEDANKAVHYQAYLEHEKSHNEPARVQCLYERAVADLCLDATIWLEYVQYLDTTLKIDSVVLPVCRRAVRNCPWNSALWQYYIRALERYNKPFEEVKEVMEQALSVGFTSAEDYRSIWLCYIEYMRRRVDWKADDNSTSLTELRATFNRACEHLAQYFGLQGDPNCDILQYWARIEAAHCKNFEKFRLLWTDILSMGHDKTASMWLEYIRLERTYGDDKHLRRLFPRALMSTQDWPESIGSAWLNYERDEGTLESYEFCMSKYKSRMKQITERREKQAAKETETSGKGKQDKGKKQSTKKKNETEGKWAGVAPKSVISKTDSKPETTSKMSSVLPPPGFEKQKKSEDKTEGPPVKKQKTEETSDSEHGVTVAHDSSKDDRTVFVSNLNYSVTEEKIREVFSTLGTLTDLRLVKDFKGRSKGYCYVEFSSIRTTAELDWAHVRPMYVSKCDSDKQTRKPAFKYSTSFEKNKTFLKRLPRSTTKEELEEIFKAYGSLKDVRIVTYRNGHSKGLAYVEFNDETAAAHALIKTDGMTVGDRTISVALSKPPDRKQTAASFVPSSVSASQVPSSLGGGTKQLGPRGRGRTQVSFLPRSLQVPSTSTTSSAAATNKTTSNGSETNGDNNAGGDAKKPMSNSDFRQMLLGNK</sequence>
<dbReference type="Pfam" id="PF05843">
    <property type="entry name" value="Suf"/>
    <property type="match status" value="1"/>
</dbReference>
<feature type="domain" description="RRM" evidence="9">
    <location>
        <begin position="751"/>
        <end position="828"/>
    </location>
</feature>
<keyword evidence="6" id="KW-0539">Nucleus</keyword>
<dbReference type="SMART" id="SM00386">
    <property type="entry name" value="HAT"/>
    <property type="match status" value="8"/>
</dbReference>
<dbReference type="GO" id="GO:0005634">
    <property type="term" value="C:nucleus"/>
    <property type="evidence" value="ECO:0007669"/>
    <property type="project" value="UniProtKB-SubCell"/>
</dbReference>
<gene>
    <name evidence="10" type="ORF">L9F63_006937</name>
</gene>
<dbReference type="InterPro" id="IPR035979">
    <property type="entry name" value="RBD_domain_sf"/>
</dbReference>
<evidence type="ECO:0000313" key="10">
    <source>
        <dbReference type="EMBL" id="KAJ9576204.1"/>
    </source>
</evidence>
<dbReference type="InterPro" id="IPR008669">
    <property type="entry name" value="LSM_interact"/>
</dbReference>
<dbReference type="GO" id="GO:0006397">
    <property type="term" value="P:mRNA processing"/>
    <property type="evidence" value="ECO:0007669"/>
    <property type="project" value="UniProtKB-KW"/>
</dbReference>
<evidence type="ECO:0000313" key="11">
    <source>
        <dbReference type="Proteomes" id="UP001233999"/>
    </source>
</evidence>
<feature type="compositionally biased region" description="Acidic residues" evidence="8">
    <location>
        <begin position="32"/>
        <end position="48"/>
    </location>
</feature>
<dbReference type="SMART" id="SM00360">
    <property type="entry name" value="RRM"/>
    <property type="match status" value="2"/>
</dbReference>
<dbReference type="GO" id="GO:0003723">
    <property type="term" value="F:RNA binding"/>
    <property type="evidence" value="ECO:0007669"/>
    <property type="project" value="UniProtKB-UniRule"/>
</dbReference>
<keyword evidence="2" id="KW-0507">mRNA processing</keyword>
<feature type="region of interest" description="Disordered" evidence="8">
    <location>
        <begin position="1"/>
        <end position="49"/>
    </location>
</feature>
<keyword evidence="5" id="KW-0508">mRNA splicing</keyword>
<dbReference type="PROSITE" id="PS50102">
    <property type="entry name" value="RRM"/>
    <property type="match status" value="2"/>
</dbReference>
<dbReference type="Proteomes" id="UP001233999">
    <property type="component" value="Unassembled WGS sequence"/>
</dbReference>
<dbReference type="InterPro" id="IPR000504">
    <property type="entry name" value="RRM_dom"/>
</dbReference>
<evidence type="ECO:0000256" key="8">
    <source>
        <dbReference type="SAM" id="MobiDB-lite"/>
    </source>
</evidence>
<reference evidence="10" key="2">
    <citation type="submission" date="2023-05" db="EMBL/GenBank/DDBJ databases">
        <authorList>
            <person name="Fouks B."/>
        </authorList>
    </citation>
    <scope>NUCLEOTIDE SEQUENCE</scope>
    <source>
        <strain evidence="10">Stay&amp;Tobe</strain>
        <tissue evidence="10">Testes</tissue>
    </source>
</reference>
<dbReference type="InterPro" id="IPR008847">
    <property type="entry name" value="Suf"/>
</dbReference>
<dbReference type="Gene3D" id="1.25.40.10">
    <property type="entry name" value="Tetratricopeptide repeat domain"/>
    <property type="match status" value="2"/>
</dbReference>
<reference evidence="10" key="1">
    <citation type="journal article" date="2023" name="IScience">
        <title>Live-bearing cockroach genome reveals convergent evolutionary mechanisms linked to viviparity in insects and beyond.</title>
        <authorList>
            <person name="Fouks B."/>
            <person name="Harrison M.C."/>
            <person name="Mikhailova A.A."/>
            <person name="Marchal E."/>
            <person name="English S."/>
            <person name="Carruthers M."/>
            <person name="Jennings E.C."/>
            <person name="Chiamaka E.L."/>
            <person name="Frigard R.A."/>
            <person name="Pippel M."/>
            <person name="Attardo G.M."/>
            <person name="Benoit J.B."/>
            <person name="Bornberg-Bauer E."/>
            <person name="Tobe S.S."/>
        </authorList>
    </citation>
    <scope>NUCLEOTIDE SEQUENCE</scope>
    <source>
        <strain evidence="10">Stay&amp;Tobe</strain>
    </source>
</reference>
<feature type="compositionally biased region" description="Basic and acidic residues" evidence="8">
    <location>
        <begin position="8"/>
        <end position="31"/>
    </location>
</feature>
<feature type="compositionally biased region" description="Low complexity" evidence="8">
    <location>
        <begin position="835"/>
        <end position="851"/>
    </location>
</feature>
<dbReference type="Pfam" id="PF16605">
    <property type="entry name" value="LSM_int_assoc"/>
    <property type="match status" value="1"/>
</dbReference>
<keyword evidence="11" id="KW-1185">Reference proteome</keyword>
<protein>
    <recommendedName>
        <fullName evidence="9">RRM domain-containing protein</fullName>
    </recommendedName>
</protein>
<dbReference type="SUPFAM" id="SSF48452">
    <property type="entry name" value="TPR-like"/>
    <property type="match status" value="1"/>
</dbReference>
<dbReference type="InterPro" id="IPR034218">
    <property type="entry name" value="SART3_RRM2"/>
</dbReference>